<sequence>MAGREQAVRRWFSMWLEGRDTGILQLFAPDALYIESWGPEYRGAQQIKHWFEEWNTRGKVLAWDIRGFFHREDRTVVEWYFENKMHDGTAEIFDGLSLIDWDGDDRICRLQEFGCNLHRYDPYADGPAPKFREAPNIWF</sequence>
<evidence type="ECO:0000259" key="1">
    <source>
        <dbReference type="Pfam" id="PF12680"/>
    </source>
</evidence>
<evidence type="ECO:0000313" key="2">
    <source>
        <dbReference type="EMBL" id="MBC5721360.1"/>
    </source>
</evidence>
<dbReference type="AlphaFoldDB" id="A0A8J6IWW2"/>
<protein>
    <submittedName>
        <fullName evidence="2">Nuclear transport factor 2 family protein</fullName>
    </submittedName>
</protein>
<dbReference type="Gene3D" id="3.10.450.50">
    <property type="match status" value="1"/>
</dbReference>
<feature type="domain" description="SnoaL-like" evidence="1">
    <location>
        <begin position="8"/>
        <end position="109"/>
    </location>
</feature>
<dbReference type="InterPro" id="IPR032710">
    <property type="entry name" value="NTF2-like_dom_sf"/>
</dbReference>
<dbReference type="RefSeq" id="WP_147573314.1">
    <property type="nucleotide sequence ID" value="NZ_JACOPO010000001.1"/>
</dbReference>
<proteinExistence type="predicted"/>
<keyword evidence="3" id="KW-1185">Reference proteome</keyword>
<name>A0A8J6IWW2_9FIRM</name>
<dbReference type="Pfam" id="PF12680">
    <property type="entry name" value="SnoaL_2"/>
    <property type="match status" value="1"/>
</dbReference>
<dbReference type="EMBL" id="JACOPO010000001">
    <property type="protein sequence ID" value="MBC5721360.1"/>
    <property type="molecule type" value="Genomic_DNA"/>
</dbReference>
<reference evidence="2" key="1">
    <citation type="submission" date="2020-08" db="EMBL/GenBank/DDBJ databases">
        <title>Genome public.</title>
        <authorList>
            <person name="Liu C."/>
            <person name="Sun Q."/>
        </authorList>
    </citation>
    <scope>NUCLEOTIDE SEQUENCE</scope>
    <source>
        <strain evidence="2">NSJ-23</strain>
    </source>
</reference>
<evidence type="ECO:0000313" key="3">
    <source>
        <dbReference type="Proteomes" id="UP000628736"/>
    </source>
</evidence>
<dbReference type="Proteomes" id="UP000628736">
    <property type="component" value="Unassembled WGS sequence"/>
</dbReference>
<gene>
    <name evidence="2" type="ORF">H8S11_00770</name>
</gene>
<dbReference type="SUPFAM" id="SSF54427">
    <property type="entry name" value="NTF2-like"/>
    <property type="match status" value="1"/>
</dbReference>
<organism evidence="2 3">
    <name type="scientific">Flintibacter hominis</name>
    <dbReference type="NCBI Taxonomy" id="2763048"/>
    <lineage>
        <taxon>Bacteria</taxon>
        <taxon>Bacillati</taxon>
        <taxon>Bacillota</taxon>
        <taxon>Clostridia</taxon>
        <taxon>Eubacteriales</taxon>
        <taxon>Flintibacter</taxon>
    </lineage>
</organism>
<accession>A0A8J6IWW2</accession>
<comment type="caution">
    <text evidence="2">The sequence shown here is derived from an EMBL/GenBank/DDBJ whole genome shotgun (WGS) entry which is preliminary data.</text>
</comment>
<dbReference type="InterPro" id="IPR037401">
    <property type="entry name" value="SnoaL-like"/>
</dbReference>